<evidence type="ECO:0000313" key="4">
    <source>
        <dbReference type="EMBL" id="MDT0547745.1"/>
    </source>
</evidence>
<feature type="domain" description="N-acetyltransferase" evidence="3">
    <location>
        <begin position="1"/>
        <end position="157"/>
    </location>
</feature>
<name>A0ABU2XP85_9ACTN</name>
<dbReference type="RefSeq" id="WP_311728267.1">
    <property type="nucleotide sequence ID" value="NZ_JAVRFD010000021.1"/>
</dbReference>
<organism evidence="4 5">
    <name type="scientific">Streptomyces lonegramiae</name>
    <dbReference type="NCBI Taxonomy" id="3075524"/>
    <lineage>
        <taxon>Bacteria</taxon>
        <taxon>Bacillati</taxon>
        <taxon>Actinomycetota</taxon>
        <taxon>Actinomycetes</taxon>
        <taxon>Kitasatosporales</taxon>
        <taxon>Streptomycetaceae</taxon>
        <taxon>Streptomyces</taxon>
    </lineage>
</organism>
<reference evidence="4" key="1">
    <citation type="submission" date="2024-05" db="EMBL/GenBank/DDBJ databases">
        <title>30 novel species of actinomycetes from the DSMZ collection.</title>
        <authorList>
            <person name="Nouioui I."/>
        </authorList>
    </citation>
    <scope>NUCLEOTIDE SEQUENCE</scope>
    <source>
        <strain evidence="4">DSM 41529</strain>
    </source>
</reference>
<evidence type="ECO:0000259" key="3">
    <source>
        <dbReference type="PROSITE" id="PS51186"/>
    </source>
</evidence>
<keyword evidence="5" id="KW-1185">Reference proteome</keyword>
<sequence length="170" mass="19455">MDIRECQEGDLEILERHIPSPGQTRRHAMRFETQQQGLSTFLVAWSDGIPVGTAQILWHGCKAPEVHDRFPECPELNGLGVWPPQRRSQGIGTTIIRAAETQVRRNGYHQIGLGVDDQNYRAGSLYLRLGYRETGCRYLDRYHYLDDDGLRHEVADPCRFLIKQLIGQPS</sequence>
<gene>
    <name evidence="4" type="ORF">RND15_34390</name>
</gene>
<proteinExistence type="predicted"/>
<dbReference type="Proteomes" id="UP001180754">
    <property type="component" value="Unassembled WGS sequence"/>
</dbReference>
<keyword evidence="1" id="KW-0808">Transferase</keyword>
<dbReference type="InterPro" id="IPR000182">
    <property type="entry name" value="GNAT_dom"/>
</dbReference>
<dbReference type="InterPro" id="IPR016181">
    <property type="entry name" value="Acyl_CoA_acyltransferase"/>
</dbReference>
<dbReference type="EMBL" id="JAVRFD010000021">
    <property type="protein sequence ID" value="MDT0547745.1"/>
    <property type="molecule type" value="Genomic_DNA"/>
</dbReference>
<dbReference type="SUPFAM" id="SSF55729">
    <property type="entry name" value="Acyl-CoA N-acyltransferases (Nat)"/>
    <property type="match status" value="1"/>
</dbReference>
<dbReference type="InterPro" id="IPR050832">
    <property type="entry name" value="Bact_Acetyltransf"/>
</dbReference>
<dbReference type="PROSITE" id="PS51186">
    <property type="entry name" value="GNAT"/>
    <property type="match status" value="1"/>
</dbReference>
<evidence type="ECO:0000313" key="5">
    <source>
        <dbReference type="Proteomes" id="UP001180754"/>
    </source>
</evidence>
<accession>A0ABU2XP85</accession>
<dbReference type="PANTHER" id="PTHR43877">
    <property type="entry name" value="AMINOALKYLPHOSPHONATE N-ACETYLTRANSFERASE-RELATED-RELATED"/>
    <property type="match status" value="1"/>
</dbReference>
<dbReference type="Gene3D" id="3.40.630.30">
    <property type="match status" value="1"/>
</dbReference>
<keyword evidence="2" id="KW-0012">Acyltransferase</keyword>
<comment type="caution">
    <text evidence="4">The sequence shown here is derived from an EMBL/GenBank/DDBJ whole genome shotgun (WGS) entry which is preliminary data.</text>
</comment>
<dbReference type="PANTHER" id="PTHR43877:SF2">
    <property type="entry name" value="AMINOALKYLPHOSPHONATE N-ACETYLTRANSFERASE-RELATED"/>
    <property type="match status" value="1"/>
</dbReference>
<dbReference type="CDD" id="cd04301">
    <property type="entry name" value="NAT_SF"/>
    <property type="match status" value="1"/>
</dbReference>
<protein>
    <submittedName>
        <fullName evidence="4">GNAT family N-acetyltransferase</fullName>
    </submittedName>
</protein>
<dbReference type="Pfam" id="PF00583">
    <property type="entry name" value="Acetyltransf_1"/>
    <property type="match status" value="1"/>
</dbReference>
<evidence type="ECO:0000256" key="1">
    <source>
        <dbReference type="ARBA" id="ARBA00022679"/>
    </source>
</evidence>
<evidence type="ECO:0000256" key="2">
    <source>
        <dbReference type="ARBA" id="ARBA00023315"/>
    </source>
</evidence>